<evidence type="ECO:0000256" key="4">
    <source>
        <dbReference type="ARBA" id="ARBA00022964"/>
    </source>
</evidence>
<evidence type="ECO:0000256" key="2">
    <source>
        <dbReference type="ARBA" id="ARBA00013133"/>
    </source>
</evidence>
<organism evidence="8 9">
    <name type="scientific">Diversispora epigaea</name>
    <dbReference type="NCBI Taxonomy" id="1348612"/>
    <lineage>
        <taxon>Eukaryota</taxon>
        <taxon>Fungi</taxon>
        <taxon>Fungi incertae sedis</taxon>
        <taxon>Mucoromycota</taxon>
        <taxon>Glomeromycotina</taxon>
        <taxon>Glomeromycetes</taxon>
        <taxon>Diversisporales</taxon>
        <taxon>Diversisporaceae</taxon>
        <taxon>Diversispora</taxon>
    </lineage>
</organism>
<dbReference type="InterPro" id="IPR010300">
    <property type="entry name" value="CDO_1"/>
</dbReference>
<protein>
    <recommendedName>
        <fullName evidence="2 7">Cysteine dioxygenase</fullName>
        <ecNumber evidence="2 7">1.13.11.20</ecNumber>
    </recommendedName>
</protein>
<dbReference type="PANTHER" id="PTHR12918">
    <property type="entry name" value="CYSTEINE DIOXYGENASE"/>
    <property type="match status" value="1"/>
</dbReference>
<comment type="caution">
    <text evidence="8">The sequence shown here is derived from an EMBL/GenBank/DDBJ whole genome shotgun (WGS) entry which is preliminary data.</text>
</comment>
<comment type="similarity">
    <text evidence="1 7">Belongs to the cysteine dioxygenase family.</text>
</comment>
<evidence type="ECO:0000256" key="6">
    <source>
        <dbReference type="ARBA" id="ARBA00023004"/>
    </source>
</evidence>
<dbReference type="Gene3D" id="2.60.120.10">
    <property type="entry name" value="Jelly Rolls"/>
    <property type="match status" value="1"/>
</dbReference>
<dbReference type="GO" id="GO:0019448">
    <property type="term" value="P:L-cysteine catabolic process"/>
    <property type="evidence" value="ECO:0007669"/>
    <property type="project" value="TreeGrafter"/>
</dbReference>
<accession>A0A397JBG3</accession>
<dbReference type="Pfam" id="PF05995">
    <property type="entry name" value="CDO_I"/>
    <property type="match status" value="1"/>
</dbReference>
<reference evidence="8 9" key="1">
    <citation type="submission" date="2018-08" db="EMBL/GenBank/DDBJ databases">
        <title>Genome and evolution of the arbuscular mycorrhizal fungus Diversispora epigaea (formerly Glomus versiforme) and its bacterial endosymbionts.</title>
        <authorList>
            <person name="Sun X."/>
            <person name="Fei Z."/>
            <person name="Harrison M."/>
        </authorList>
    </citation>
    <scope>NUCLEOTIDE SEQUENCE [LARGE SCALE GENOMIC DNA]</scope>
    <source>
        <strain evidence="8 9">IT104</strain>
    </source>
</reference>
<dbReference type="OrthoDB" id="543511at2759"/>
<dbReference type="GO" id="GO:0017172">
    <property type="term" value="F:cysteine dioxygenase activity"/>
    <property type="evidence" value="ECO:0007669"/>
    <property type="project" value="UniProtKB-UniRule"/>
</dbReference>
<keyword evidence="9" id="KW-1185">Reference proteome</keyword>
<dbReference type="EMBL" id="PQFF01000102">
    <property type="protein sequence ID" value="RHZ82494.1"/>
    <property type="molecule type" value="Genomic_DNA"/>
</dbReference>
<evidence type="ECO:0000256" key="1">
    <source>
        <dbReference type="ARBA" id="ARBA00006622"/>
    </source>
</evidence>
<dbReference type="AlphaFoldDB" id="A0A397JBG3"/>
<dbReference type="InterPro" id="IPR011051">
    <property type="entry name" value="RmlC_Cupin_sf"/>
</dbReference>
<dbReference type="EC" id="1.13.11.20" evidence="2 7"/>
<evidence type="ECO:0000256" key="3">
    <source>
        <dbReference type="ARBA" id="ARBA00022723"/>
    </source>
</evidence>
<sequence>MNDVFQKSSMEVENTVATIKSFKELINSLRKELGVGGLDSDGININRIVSLMSSYISNESDWIEYVTYNNTTYTKNLVDNGNSKFNLIVMGWDYGVASSFWQLGRVAVSMAQRNVSTDFINDTLSDEAGQANDIQPRPDKIGVHKVFNPSTAQRAVSLHLYTPPYTTFKTFDESTSEIRTIGPAIRLHEKK</sequence>
<dbReference type="InterPro" id="IPR014710">
    <property type="entry name" value="RmlC-like_jellyroll"/>
</dbReference>
<proteinExistence type="inferred from homology"/>
<dbReference type="PANTHER" id="PTHR12918:SF1">
    <property type="entry name" value="CYSTEINE DIOXYGENASE TYPE 1"/>
    <property type="match status" value="1"/>
</dbReference>
<evidence type="ECO:0000313" key="9">
    <source>
        <dbReference type="Proteomes" id="UP000266861"/>
    </source>
</evidence>
<comment type="catalytic activity">
    <reaction evidence="7">
        <text>L-cysteine + O2 = 3-sulfino-L-alanine + H(+)</text>
        <dbReference type="Rhea" id="RHEA:20441"/>
        <dbReference type="ChEBI" id="CHEBI:15378"/>
        <dbReference type="ChEBI" id="CHEBI:15379"/>
        <dbReference type="ChEBI" id="CHEBI:35235"/>
        <dbReference type="ChEBI" id="CHEBI:61085"/>
        <dbReference type="EC" id="1.13.11.20"/>
    </reaction>
</comment>
<dbReference type="STRING" id="1348612.A0A397JBG3"/>
<comment type="cofactor">
    <cofactor evidence="7">
        <name>Fe cation</name>
        <dbReference type="ChEBI" id="CHEBI:24875"/>
    </cofactor>
    <text evidence="7">Binds 1 Fe cation per subunit.</text>
</comment>
<gene>
    <name evidence="8" type="ORF">Glove_109g278</name>
</gene>
<keyword evidence="5 7" id="KW-0560">Oxidoreductase</keyword>
<evidence type="ECO:0000313" key="8">
    <source>
        <dbReference type="EMBL" id="RHZ82494.1"/>
    </source>
</evidence>
<dbReference type="Proteomes" id="UP000266861">
    <property type="component" value="Unassembled WGS sequence"/>
</dbReference>
<keyword evidence="4 7" id="KW-0223">Dioxygenase</keyword>
<keyword evidence="3 7" id="KW-0479">Metal-binding</keyword>
<dbReference type="SUPFAM" id="SSF51182">
    <property type="entry name" value="RmlC-like cupins"/>
    <property type="match status" value="1"/>
</dbReference>
<dbReference type="GO" id="GO:0008198">
    <property type="term" value="F:ferrous iron binding"/>
    <property type="evidence" value="ECO:0007669"/>
    <property type="project" value="TreeGrafter"/>
</dbReference>
<name>A0A397JBG3_9GLOM</name>
<evidence type="ECO:0000256" key="5">
    <source>
        <dbReference type="ARBA" id="ARBA00023002"/>
    </source>
</evidence>
<evidence type="ECO:0000256" key="7">
    <source>
        <dbReference type="RuleBase" id="RU366010"/>
    </source>
</evidence>
<keyword evidence="6 7" id="KW-0408">Iron</keyword>